<dbReference type="AlphaFoldDB" id="A0A2U1CFH6"/>
<dbReference type="OrthoDB" id="9815316at2"/>
<protein>
    <submittedName>
        <fullName evidence="1">GpU protein</fullName>
    </submittedName>
</protein>
<name>A0A2U1CFH6_9FIRM</name>
<dbReference type="Pfam" id="PF06995">
    <property type="entry name" value="Phage_P2_GpU"/>
    <property type="match status" value="1"/>
</dbReference>
<reference evidence="1 2" key="1">
    <citation type="submission" date="2018-04" db="EMBL/GenBank/DDBJ databases">
        <title>Genomic Encyclopedia of Type Strains, Phase IV (KMG-IV): sequencing the most valuable type-strain genomes for metagenomic binning, comparative biology and taxonomic classification.</title>
        <authorList>
            <person name="Goeker M."/>
        </authorList>
    </citation>
    <scope>NUCLEOTIDE SEQUENCE [LARGE SCALE GENOMIC DNA]</scope>
    <source>
        <strain evidence="1 2">DSM 26588</strain>
    </source>
</reference>
<evidence type="ECO:0000313" key="1">
    <source>
        <dbReference type="EMBL" id="PVY59653.1"/>
    </source>
</evidence>
<dbReference type="InterPro" id="IPR009734">
    <property type="entry name" value="Myoviridae_GpU"/>
</dbReference>
<dbReference type="EMBL" id="QEKK01000001">
    <property type="protein sequence ID" value="PVY59653.1"/>
    <property type="molecule type" value="Genomic_DNA"/>
</dbReference>
<accession>A0A2U1CFH6</accession>
<gene>
    <name evidence="1" type="ORF">C7373_101167</name>
</gene>
<organism evidence="1 2">
    <name type="scientific">Intestinimonas butyriciproducens</name>
    <dbReference type="NCBI Taxonomy" id="1297617"/>
    <lineage>
        <taxon>Bacteria</taxon>
        <taxon>Bacillati</taxon>
        <taxon>Bacillota</taxon>
        <taxon>Clostridia</taxon>
        <taxon>Eubacteriales</taxon>
        <taxon>Intestinimonas</taxon>
    </lineage>
</organism>
<sequence length="130" mass="14250">MALGSYLGMVFTVSNRRILTPSGLKGSTGGEWAVHDVIGRKSRSQFVAPKLKSYQFDILLRAQDGVNPRSTLRHLQMAAENGYVDWFIIGSAPLSPYPFKLVSVSDSWDAVISGGALVECKVSLNIEEYL</sequence>
<dbReference type="Proteomes" id="UP000245778">
    <property type="component" value="Unassembled WGS sequence"/>
</dbReference>
<evidence type="ECO:0000313" key="2">
    <source>
        <dbReference type="Proteomes" id="UP000245778"/>
    </source>
</evidence>
<proteinExistence type="predicted"/>
<dbReference type="RefSeq" id="WP_129868762.1">
    <property type="nucleotide sequence ID" value="NZ_JANKAR010000001.1"/>
</dbReference>
<comment type="caution">
    <text evidence="1">The sequence shown here is derived from an EMBL/GenBank/DDBJ whole genome shotgun (WGS) entry which is preliminary data.</text>
</comment>